<evidence type="ECO:0000256" key="6">
    <source>
        <dbReference type="SAM" id="Phobius"/>
    </source>
</evidence>
<dbReference type="Pfam" id="PF01810">
    <property type="entry name" value="LysE"/>
    <property type="match status" value="1"/>
</dbReference>
<reference evidence="7 8" key="1">
    <citation type="submission" date="2007-10" db="EMBL/GenBank/DDBJ databases">
        <title>Complete sequence of Caldivirga maquilingensis IC-167.</title>
        <authorList>
            <consortium name="US DOE Joint Genome Institute"/>
            <person name="Copeland A."/>
            <person name="Lucas S."/>
            <person name="Lapidus A."/>
            <person name="Barry K."/>
            <person name="Glavina del Rio T."/>
            <person name="Dalin E."/>
            <person name="Tice H."/>
            <person name="Pitluck S."/>
            <person name="Saunders E."/>
            <person name="Brettin T."/>
            <person name="Bruce D."/>
            <person name="Detter J.C."/>
            <person name="Han C."/>
            <person name="Schmutz J."/>
            <person name="Larimer F."/>
            <person name="Land M."/>
            <person name="Hauser L."/>
            <person name="Kyrpides N."/>
            <person name="Ivanova N."/>
            <person name="Biddle J.F."/>
            <person name="Zhang Z."/>
            <person name="Fitz-Gibbon S.T."/>
            <person name="Lowe T.M."/>
            <person name="Saltikov C."/>
            <person name="House C.H."/>
            <person name="Richardson P."/>
        </authorList>
    </citation>
    <scope>NUCLEOTIDE SEQUENCE [LARGE SCALE GENOMIC DNA]</scope>
    <source>
        <strain evidence="8">ATCC 700844 / DSM 13496 / JCM 10307 / IC-167</strain>
    </source>
</reference>
<keyword evidence="5 6" id="KW-0472">Membrane</keyword>
<organism evidence="7 8">
    <name type="scientific">Caldivirga maquilingensis (strain ATCC 700844 / DSM 13496 / JCM 10307 / IC-167)</name>
    <dbReference type="NCBI Taxonomy" id="397948"/>
    <lineage>
        <taxon>Archaea</taxon>
        <taxon>Thermoproteota</taxon>
        <taxon>Thermoprotei</taxon>
        <taxon>Thermoproteales</taxon>
        <taxon>Thermoproteaceae</taxon>
        <taxon>Caldivirga</taxon>
    </lineage>
</organism>
<keyword evidence="8" id="KW-1185">Reference proteome</keyword>
<evidence type="ECO:0000313" key="8">
    <source>
        <dbReference type="Proteomes" id="UP000001137"/>
    </source>
</evidence>
<name>A8MDV9_CALMQ</name>
<evidence type="ECO:0000256" key="5">
    <source>
        <dbReference type="ARBA" id="ARBA00023136"/>
    </source>
</evidence>
<keyword evidence="2" id="KW-1003">Cell membrane</keyword>
<feature type="transmembrane region" description="Helical" evidence="6">
    <location>
        <begin position="138"/>
        <end position="166"/>
    </location>
</feature>
<dbReference type="GO" id="GO:0006865">
    <property type="term" value="P:amino acid transport"/>
    <property type="evidence" value="ECO:0007669"/>
    <property type="project" value="InterPro"/>
</dbReference>
<feature type="transmembrane region" description="Helical" evidence="6">
    <location>
        <begin position="56"/>
        <end position="77"/>
    </location>
</feature>
<dbReference type="KEGG" id="cma:Cmaq_1138"/>
<feature type="transmembrane region" description="Helical" evidence="6">
    <location>
        <begin position="83"/>
        <end position="103"/>
    </location>
</feature>
<evidence type="ECO:0000256" key="2">
    <source>
        <dbReference type="ARBA" id="ARBA00022475"/>
    </source>
</evidence>
<dbReference type="Proteomes" id="UP000001137">
    <property type="component" value="Chromosome"/>
</dbReference>
<dbReference type="InterPro" id="IPR001123">
    <property type="entry name" value="LeuE-type"/>
</dbReference>
<dbReference type="AlphaFoldDB" id="A8MDV9"/>
<evidence type="ECO:0000256" key="4">
    <source>
        <dbReference type="ARBA" id="ARBA00022989"/>
    </source>
</evidence>
<sequence>MLIQCLKVHPPPALTMIDAVYEYLLGLALGLSLAVPPGPMNALIAAEALKTPLHGTAVGAGAMSADATLMIITYFLYRLVKPYVSYVYFIGGGVMIYLAVLMLRPSRITASAHGLGGVLRNYTKGYVMGVTNPYQIGWWLSAGLTLISIMGVFSIAGLFTGILAWIITYPLAVYTGKRYLGGRYEIIVKTVSGAAIMGFALYFMYIGLTLLLRGVLP</sequence>
<dbReference type="GO" id="GO:0005886">
    <property type="term" value="C:plasma membrane"/>
    <property type="evidence" value="ECO:0007669"/>
    <property type="project" value="UniProtKB-SubCell"/>
</dbReference>
<dbReference type="STRING" id="397948.Cmaq_1138"/>
<dbReference type="PANTHER" id="PTHR38825:SF2">
    <property type="entry name" value="LYSINE TRANSPORTER LYSE"/>
    <property type="match status" value="1"/>
</dbReference>
<accession>A8MDV9</accession>
<comment type="subcellular location">
    <subcellularLocation>
        <location evidence="1">Cell membrane</location>
        <topology evidence="1">Multi-pass membrane protein</topology>
    </subcellularLocation>
</comment>
<protein>
    <submittedName>
        <fullName evidence="7">Lysine exporter protein (LYSE/YGGA)</fullName>
    </submittedName>
</protein>
<evidence type="ECO:0000313" key="7">
    <source>
        <dbReference type="EMBL" id="ABW01965.1"/>
    </source>
</evidence>
<keyword evidence="4 6" id="KW-1133">Transmembrane helix</keyword>
<evidence type="ECO:0000256" key="1">
    <source>
        <dbReference type="ARBA" id="ARBA00004651"/>
    </source>
</evidence>
<keyword evidence="3 6" id="KW-0812">Transmembrane</keyword>
<dbReference type="EMBL" id="CP000852">
    <property type="protein sequence ID" value="ABW01965.1"/>
    <property type="molecule type" value="Genomic_DNA"/>
</dbReference>
<gene>
    <name evidence="7" type="ordered locus">Cmaq_1138</name>
</gene>
<feature type="transmembrane region" description="Helical" evidence="6">
    <location>
        <begin position="20"/>
        <end position="44"/>
    </location>
</feature>
<evidence type="ECO:0000256" key="3">
    <source>
        <dbReference type="ARBA" id="ARBA00022692"/>
    </source>
</evidence>
<dbReference type="PANTHER" id="PTHR38825">
    <property type="entry name" value="LYSINE EXPORTER PROTEIN (LYSE/YGGA)"/>
    <property type="match status" value="1"/>
</dbReference>
<dbReference type="eggNOG" id="arCOG01947">
    <property type="taxonomic scope" value="Archaea"/>
</dbReference>
<dbReference type="HOGENOM" id="CLU_087840_1_2_2"/>
<proteinExistence type="predicted"/>
<feature type="transmembrane region" description="Helical" evidence="6">
    <location>
        <begin position="186"/>
        <end position="212"/>
    </location>
</feature>